<feature type="region of interest" description="Disordered" evidence="1">
    <location>
        <begin position="74"/>
        <end position="105"/>
    </location>
</feature>
<feature type="compositionally biased region" description="Polar residues" evidence="1">
    <location>
        <begin position="318"/>
        <end position="334"/>
    </location>
</feature>
<name>A0AAU9IV77_9CILI</name>
<comment type="caution">
    <text evidence="2">The sequence shown here is derived from an EMBL/GenBank/DDBJ whole genome shotgun (WGS) entry which is preliminary data.</text>
</comment>
<gene>
    <name evidence="2" type="ORF">BSTOLATCC_MIC14375</name>
</gene>
<dbReference type="AlphaFoldDB" id="A0AAU9IV77"/>
<reference evidence="2" key="1">
    <citation type="submission" date="2021-09" db="EMBL/GenBank/DDBJ databases">
        <authorList>
            <consortium name="AG Swart"/>
            <person name="Singh M."/>
            <person name="Singh A."/>
            <person name="Seah K."/>
            <person name="Emmerich C."/>
        </authorList>
    </citation>
    <scope>NUCLEOTIDE SEQUENCE</scope>
    <source>
        <strain evidence="2">ATCC30299</strain>
    </source>
</reference>
<dbReference type="EMBL" id="CAJZBQ010000014">
    <property type="protein sequence ID" value="CAG9315625.1"/>
    <property type="molecule type" value="Genomic_DNA"/>
</dbReference>
<proteinExistence type="predicted"/>
<feature type="compositionally biased region" description="Basic and acidic residues" evidence="1">
    <location>
        <begin position="335"/>
        <end position="352"/>
    </location>
</feature>
<feature type="region of interest" description="Disordered" evidence="1">
    <location>
        <begin position="318"/>
        <end position="364"/>
    </location>
</feature>
<organism evidence="2 3">
    <name type="scientific">Blepharisma stoltei</name>
    <dbReference type="NCBI Taxonomy" id="1481888"/>
    <lineage>
        <taxon>Eukaryota</taxon>
        <taxon>Sar</taxon>
        <taxon>Alveolata</taxon>
        <taxon>Ciliophora</taxon>
        <taxon>Postciliodesmatophora</taxon>
        <taxon>Heterotrichea</taxon>
        <taxon>Heterotrichida</taxon>
        <taxon>Blepharismidae</taxon>
        <taxon>Blepharisma</taxon>
    </lineage>
</organism>
<feature type="region of interest" description="Disordered" evidence="1">
    <location>
        <begin position="474"/>
        <end position="520"/>
    </location>
</feature>
<feature type="compositionally biased region" description="Low complexity" evidence="1">
    <location>
        <begin position="477"/>
        <end position="499"/>
    </location>
</feature>
<keyword evidence="3" id="KW-1185">Reference proteome</keyword>
<accession>A0AAU9IV77</accession>
<dbReference type="Proteomes" id="UP001162131">
    <property type="component" value="Unassembled WGS sequence"/>
</dbReference>
<feature type="region of interest" description="Disordered" evidence="1">
    <location>
        <begin position="603"/>
        <end position="633"/>
    </location>
</feature>
<evidence type="ECO:0000313" key="3">
    <source>
        <dbReference type="Proteomes" id="UP001162131"/>
    </source>
</evidence>
<feature type="compositionally biased region" description="Polar residues" evidence="1">
    <location>
        <begin position="606"/>
        <end position="619"/>
    </location>
</feature>
<evidence type="ECO:0000256" key="1">
    <source>
        <dbReference type="SAM" id="MobiDB-lite"/>
    </source>
</evidence>
<sequence length="633" mass="71791">MSISEKLENVLKEIQNQIDIIDSHLKEISLNNYDPSFEEYLLCTKEELEQKKTTLVKEFSDNAIYETTKIINDDKSNCPDIEDTDEKARKHDESPSNYPIPDESPISEILNLNNRKLNKSSTQPLIFADTKTLNSPKLNESWIKNRRYENRSNTNHEDSTINPFELLEENDMDLKLDFSKPKTLIKRLHTDKEGQKQFIFKSASLKSESPKIFHREEKEDKSNQIFKSANKEGPPKNLQKEGIAIIEKDQNQAVPKSTILENDPAKNSLKEIADSSNAERTSGCFSKHDLDVELVNSIDELMKTDKTQEIVQNIDNLQISQNNKKTSQQLSNNKSPERAQHNEKIPRSDRNTHKFGQNSKRRTIKPPITIDIDRSINEENLDELSILELQKLIETYNGGVDIQKSKEVIVKLSEIKNKAHEEILKIREKIVNEKEKKIGNFESLLSRLATPDTEPSPKSADDCKSIMDDTANIKLGLPPLSRSRLNPNNSKSSSNSPRPATSENIIKGKPPTSSFPRPQTAVIEKKVKKVLLETKSNGKPNNVIIRTRLHQSNSPAKHHKTSNTGEIRVDALPKKDKTNDMVSVLAGLPTRIIPDVIKSIRRSRSFTDLKTSGSTTPITLSKKLSRAELSPHD</sequence>
<evidence type="ECO:0000313" key="2">
    <source>
        <dbReference type="EMBL" id="CAG9315625.1"/>
    </source>
</evidence>
<protein>
    <submittedName>
        <fullName evidence="2">Uncharacterized protein</fullName>
    </submittedName>
</protein>